<dbReference type="AlphaFoldDB" id="A0A2H0N9N6"/>
<organism evidence="3 4">
    <name type="scientific">Candidatus Liptonbacteria bacterium CG11_big_fil_rev_8_21_14_0_20_35_14</name>
    <dbReference type="NCBI Taxonomy" id="1974634"/>
    <lineage>
        <taxon>Bacteria</taxon>
        <taxon>Candidatus Liptoniibacteriota</taxon>
    </lineage>
</organism>
<dbReference type="PANTHER" id="PTHR33393:SF11">
    <property type="entry name" value="POLYGLUTAMINE SYNTHESIS ACCESSORY PROTEIN RV0574C-RELATED"/>
    <property type="match status" value="1"/>
</dbReference>
<dbReference type="PANTHER" id="PTHR33393">
    <property type="entry name" value="POLYGLUTAMINE SYNTHESIS ACCESSORY PROTEIN RV0574C-RELATED"/>
    <property type="match status" value="1"/>
</dbReference>
<dbReference type="EMBL" id="PCWO01000034">
    <property type="protein sequence ID" value="PIR04816.1"/>
    <property type="molecule type" value="Genomic_DNA"/>
</dbReference>
<comment type="caution">
    <text evidence="3">The sequence shown here is derived from an EMBL/GenBank/DDBJ whole genome shotgun (WGS) entry which is preliminary data.</text>
</comment>
<gene>
    <name evidence="3" type="ORF">COV57_02455</name>
</gene>
<feature type="domain" description="Capsule synthesis protein CapA" evidence="2">
    <location>
        <begin position="61"/>
        <end position="301"/>
    </location>
</feature>
<dbReference type="Gene3D" id="3.60.21.10">
    <property type="match status" value="1"/>
</dbReference>
<evidence type="ECO:0000313" key="4">
    <source>
        <dbReference type="Proteomes" id="UP000229893"/>
    </source>
</evidence>
<proteinExistence type="inferred from homology"/>
<dbReference type="SUPFAM" id="SSF56300">
    <property type="entry name" value="Metallo-dependent phosphatases"/>
    <property type="match status" value="1"/>
</dbReference>
<name>A0A2H0N9N6_9BACT</name>
<dbReference type="SMART" id="SM00854">
    <property type="entry name" value="PGA_cap"/>
    <property type="match status" value="1"/>
</dbReference>
<evidence type="ECO:0000259" key="2">
    <source>
        <dbReference type="SMART" id="SM00854"/>
    </source>
</evidence>
<accession>A0A2H0N9N6</accession>
<evidence type="ECO:0000313" key="3">
    <source>
        <dbReference type="EMBL" id="PIR04816.1"/>
    </source>
</evidence>
<dbReference type="Pfam" id="PF09587">
    <property type="entry name" value="PGA_cap"/>
    <property type="match status" value="1"/>
</dbReference>
<dbReference type="InterPro" id="IPR019079">
    <property type="entry name" value="Capsule_synth_CapA"/>
</dbReference>
<dbReference type="InterPro" id="IPR052169">
    <property type="entry name" value="CW_Biosynth-Accessory"/>
</dbReference>
<reference evidence="3 4" key="1">
    <citation type="submission" date="2017-09" db="EMBL/GenBank/DDBJ databases">
        <title>Depth-based differentiation of microbial function through sediment-hosted aquifers and enrichment of novel symbionts in the deep terrestrial subsurface.</title>
        <authorList>
            <person name="Probst A.J."/>
            <person name="Ladd B."/>
            <person name="Jarett J.K."/>
            <person name="Geller-Mcgrath D.E."/>
            <person name="Sieber C.M."/>
            <person name="Emerson J.B."/>
            <person name="Anantharaman K."/>
            <person name="Thomas B.C."/>
            <person name="Malmstrom R."/>
            <person name="Stieglmeier M."/>
            <person name="Klingl A."/>
            <person name="Woyke T."/>
            <person name="Ryan C.M."/>
            <person name="Banfield J.F."/>
        </authorList>
    </citation>
    <scope>NUCLEOTIDE SEQUENCE [LARGE SCALE GENOMIC DNA]</scope>
    <source>
        <strain evidence="3">CG11_big_fil_rev_8_21_14_0_20_35_14</strain>
    </source>
</reference>
<dbReference type="Proteomes" id="UP000229893">
    <property type="component" value="Unassembled WGS sequence"/>
</dbReference>
<comment type="similarity">
    <text evidence="1">Belongs to the CapA family.</text>
</comment>
<protein>
    <recommendedName>
        <fullName evidence="2">Capsule synthesis protein CapA domain-containing protein</fullName>
    </recommendedName>
</protein>
<sequence>MRHLPLYIFLGIMAVTGGMMVRGAEYVSFAYQNNISSKLQANLLSLVVSSKEKEKDLRPVHLLFTGDIMLGRAVGQIMDIRKDFKYPFLQTASVLRSADLTFGNLEGPITYSQNDVGSIYSFAFNPSVIEGLKYSGFDVLSLANNHIFDRGYEGMEDTMYFLNQSNINYVGVGKNEISANKASIFMVRGIKFAFLAYTPFYSNSHVAWREKGGLSRLDGNYIKDIVSKLKNEDEVDIVIVSMHFGDEYKKEAGNYQRELAKVLSEAQVDLIVGHHPHVVQEIEKINETWVAYSLGNFVFDQTFEEDVRNGLVLSVLATKDGIQSVEGVPIYINDDYQPEFVK</sequence>
<dbReference type="InterPro" id="IPR029052">
    <property type="entry name" value="Metallo-depent_PP-like"/>
</dbReference>
<evidence type="ECO:0000256" key="1">
    <source>
        <dbReference type="ARBA" id="ARBA00005662"/>
    </source>
</evidence>
<dbReference type="CDD" id="cd07381">
    <property type="entry name" value="MPP_CapA"/>
    <property type="match status" value="1"/>
</dbReference>